<dbReference type="Proteomes" id="UP000024635">
    <property type="component" value="Unassembled WGS sequence"/>
</dbReference>
<reference evidence="2" key="1">
    <citation type="journal article" date="2015" name="Nat. Genet.">
        <title>The genome and transcriptome of the zoonotic hookworm Ancylostoma ceylanicum identify infection-specific gene families.</title>
        <authorList>
            <person name="Schwarz E.M."/>
            <person name="Hu Y."/>
            <person name="Antoshechkin I."/>
            <person name="Miller M.M."/>
            <person name="Sternberg P.W."/>
            <person name="Aroian R.V."/>
        </authorList>
    </citation>
    <scope>NUCLEOTIDE SEQUENCE</scope>
    <source>
        <strain evidence="2">HY135</strain>
    </source>
</reference>
<organism evidence="1 2">
    <name type="scientific">Ancylostoma ceylanicum</name>
    <dbReference type="NCBI Taxonomy" id="53326"/>
    <lineage>
        <taxon>Eukaryota</taxon>
        <taxon>Metazoa</taxon>
        <taxon>Ecdysozoa</taxon>
        <taxon>Nematoda</taxon>
        <taxon>Chromadorea</taxon>
        <taxon>Rhabditida</taxon>
        <taxon>Rhabditina</taxon>
        <taxon>Rhabditomorpha</taxon>
        <taxon>Strongyloidea</taxon>
        <taxon>Ancylostomatidae</taxon>
        <taxon>Ancylostomatinae</taxon>
        <taxon>Ancylostoma</taxon>
    </lineage>
</organism>
<evidence type="ECO:0000313" key="1">
    <source>
        <dbReference type="EMBL" id="EYC15423.1"/>
    </source>
</evidence>
<proteinExistence type="predicted"/>
<evidence type="ECO:0000313" key="2">
    <source>
        <dbReference type="Proteomes" id="UP000024635"/>
    </source>
</evidence>
<dbReference type="AlphaFoldDB" id="A0A016ULM4"/>
<comment type="caution">
    <text evidence="1">The sequence shown here is derived from an EMBL/GenBank/DDBJ whole genome shotgun (WGS) entry which is preliminary data.</text>
</comment>
<sequence>MPTLPAVNENGYSQQLATVNHCQLARSKAIDSAVAVETLVRESRPKVRPFFGLGTNSDSRVGEIILVLLRDWLENIARMRLPRGDPPSAKGV</sequence>
<name>A0A016ULM4_9BILA</name>
<dbReference type="EMBL" id="JARK01001373">
    <property type="protein sequence ID" value="EYC15423.1"/>
    <property type="molecule type" value="Genomic_DNA"/>
</dbReference>
<gene>
    <name evidence="1" type="primary">Acey_s0037.g3511</name>
    <name evidence="1" type="ORF">Y032_0037g3511</name>
</gene>
<accession>A0A016ULM4</accession>
<keyword evidence="2" id="KW-1185">Reference proteome</keyword>
<protein>
    <submittedName>
        <fullName evidence="1">Uncharacterized protein</fullName>
    </submittedName>
</protein>